<dbReference type="InParanoid" id="D8T1W4"/>
<dbReference type="OMA" id="FQRACGY"/>
<dbReference type="GO" id="GO:0000243">
    <property type="term" value="C:commitment complex"/>
    <property type="evidence" value="ECO:0000318"/>
    <property type="project" value="GO_Central"/>
</dbReference>
<dbReference type="EMBL" id="GL377663">
    <property type="protein sequence ID" value="EFJ09397.1"/>
    <property type="molecule type" value="Genomic_DNA"/>
</dbReference>
<dbReference type="Gramene" id="EFJ09397">
    <property type="protein sequence ID" value="EFJ09397"/>
    <property type="gene ID" value="SELMODRAFT_129910"/>
</dbReference>
<feature type="non-terminal residue" evidence="7">
    <location>
        <position position="1"/>
    </location>
</feature>
<dbReference type="FunFam" id="1.25.40.10:FF:000064">
    <property type="entry name" value="Putative pre-mrna-processing factor 39"/>
    <property type="match status" value="1"/>
</dbReference>
<keyword evidence="5" id="KW-0539">Nucleus</keyword>
<dbReference type="KEGG" id="smo:SELMODRAFT_129910"/>
<evidence type="ECO:0000256" key="5">
    <source>
        <dbReference type="ARBA" id="ARBA00023242"/>
    </source>
</evidence>
<dbReference type="HOGENOM" id="CLU_007434_1_0_1"/>
<keyword evidence="4" id="KW-0508">mRNA splicing</keyword>
<comment type="similarity">
    <text evidence="6">Belongs to the PRP39 family.</text>
</comment>
<keyword evidence="2" id="KW-0507">mRNA processing</keyword>
<dbReference type="InterPro" id="IPR059164">
    <property type="entry name" value="HAT_PRP39_C"/>
</dbReference>
<dbReference type="Pfam" id="PF23240">
    <property type="entry name" value="HAT_PRP39_N"/>
    <property type="match status" value="1"/>
</dbReference>
<dbReference type="Gene3D" id="1.25.40.10">
    <property type="entry name" value="Tetratricopeptide repeat domain"/>
    <property type="match status" value="2"/>
</dbReference>
<protein>
    <submittedName>
        <fullName evidence="7">Uncharacterized protein</fullName>
    </submittedName>
</protein>
<evidence type="ECO:0000256" key="2">
    <source>
        <dbReference type="ARBA" id="ARBA00022664"/>
    </source>
</evidence>
<gene>
    <name evidence="7" type="ORF">SELMODRAFT_129910</name>
</gene>
<dbReference type="STRING" id="88036.D8T1W4"/>
<evidence type="ECO:0000313" key="7">
    <source>
        <dbReference type="EMBL" id="EFJ09397.1"/>
    </source>
</evidence>
<dbReference type="Pfam" id="PF23241">
    <property type="entry name" value="HAT_PRP39_C"/>
    <property type="match status" value="1"/>
</dbReference>
<dbReference type="GO" id="GO:0000395">
    <property type="term" value="P:mRNA 5'-splice site recognition"/>
    <property type="evidence" value="ECO:0000318"/>
    <property type="project" value="GO_Central"/>
</dbReference>
<dbReference type="GO" id="GO:0005685">
    <property type="term" value="C:U1 snRNP"/>
    <property type="evidence" value="ECO:0000318"/>
    <property type="project" value="GO_Central"/>
</dbReference>
<reference evidence="7 8" key="1">
    <citation type="journal article" date="2011" name="Science">
        <title>The Selaginella genome identifies genetic changes associated with the evolution of vascular plants.</title>
        <authorList>
            <person name="Banks J.A."/>
            <person name="Nishiyama T."/>
            <person name="Hasebe M."/>
            <person name="Bowman J.L."/>
            <person name="Gribskov M."/>
            <person name="dePamphilis C."/>
            <person name="Albert V.A."/>
            <person name="Aono N."/>
            <person name="Aoyama T."/>
            <person name="Ambrose B.A."/>
            <person name="Ashton N.W."/>
            <person name="Axtell M.J."/>
            <person name="Barker E."/>
            <person name="Barker M.S."/>
            <person name="Bennetzen J.L."/>
            <person name="Bonawitz N.D."/>
            <person name="Chapple C."/>
            <person name="Cheng C."/>
            <person name="Correa L.G."/>
            <person name="Dacre M."/>
            <person name="DeBarry J."/>
            <person name="Dreyer I."/>
            <person name="Elias M."/>
            <person name="Engstrom E.M."/>
            <person name="Estelle M."/>
            <person name="Feng L."/>
            <person name="Finet C."/>
            <person name="Floyd S.K."/>
            <person name="Frommer W.B."/>
            <person name="Fujita T."/>
            <person name="Gramzow L."/>
            <person name="Gutensohn M."/>
            <person name="Harholt J."/>
            <person name="Hattori M."/>
            <person name="Heyl A."/>
            <person name="Hirai T."/>
            <person name="Hiwatashi Y."/>
            <person name="Ishikawa M."/>
            <person name="Iwata M."/>
            <person name="Karol K.G."/>
            <person name="Koehler B."/>
            <person name="Kolukisaoglu U."/>
            <person name="Kubo M."/>
            <person name="Kurata T."/>
            <person name="Lalonde S."/>
            <person name="Li K."/>
            <person name="Li Y."/>
            <person name="Litt A."/>
            <person name="Lyons E."/>
            <person name="Manning G."/>
            <person name="Maruyama T."/>
            <person name="Michael T.P."/>
            <person name="Mikami K."/>
            <person name="Miyazaki S."/>
            <person name="Morinaga S."/>
            <person name="Murata T."/>
            <person name="Mueller-Roeber B."/>
            <person name="Nelson D.R."/>
            <person name="Obara M."/>
            <person name="Oguri Y."/>
            <person name="Olmstead R.G."/>
            <person name="Onodera N."/>
            <person name="Petersen B.L."/>
            <person name="Pils B."/>
            <person name="Prigge M."/>
            <person name="Rensing S.A."/>
            <person name="Riano-Pachon D.M."/>
            <person name="Roberts A.W."/>
            <person name="Sato Y."/>
            <person name="Scheller H.V."/>
            <person name="Schulz B."/>
            <person name="Schulz C."/>
            <person name="Shakirov E.V."/>
            <person name="Shibagaki N."/>
            <person name="Shinohara N."/>
            <person name="Shippen D.E."/>
            <person name="Soerensen I."/>
            <person name="Sotooka R."/>
            <person name="Sugimoto N."/>
            <person name="Sugita M."/>
            <person name="Sumikawa N."/>
            <person name="Tanurdzic M."/>
            <person name="Theissen G."/>
            <person name="Ulvskov P."/>
            <person name="Wakazuki S."/>
            <person name="Weng J.K."/>
            <person name="Willats W.W."/>
            <person name="Wipf D."/>
            <person name="Wolf P.G."/>
            <person name="Yang L."/>
            <person name="Zimmer A.D."/>
            <person name="Zhu Q."/>
            <person name="Mitros T."/>
            <person name="Hellsten U."/>
            <person name="Loque D."/>
            <person name="Otillar R."/>
            <person name="Salamov A."/>
            <person name="Schmutz J."/>
            <person name="Shapiro H."/>
            <person name="Lindquist E."/>
            <person name="Lucas S."/>
            <person name="Rokhsar D."/>
            <person name="Grigoriev I.V."/>
        </authorList>
    </citation>
    <scope>NUCLEOTIDE SEQUENCE [LARGE SCALE GENOMIC DNA]</scope>
</reference>
<sequence>SNEEERLWGIVNANPADFNSWTQLIQETEKLVPFVSSFLFQDDIVKFRQCYDTFLAEFPLCYGYWKKYADHENRLATPEKTIEVYERAVKAVTHSVDIWVHYCSFVSAAKPEDPEALRRLFERGLSHVGTDYLAHQLWDKYIDFEYSHSNWVGITQLYTRILQIALQALDRYFSHFKELANNRPIAELKGPEDSAEADNTVPEQIDKAGADETAEAPKDPEVERFIRRREELYKSTKEWDAKVREYETAIRRPYFHVKPLDDLQLLNWHRYLDFLEKEGDFDKIVKAYERCVIACANYPEYWIRYIHTMEAKSRSEIADDALDRALHIFVKRRPEIHIYAARFKERREDAAGARKEYSVLSSEIAPGLLEVISKHANFEKRQGNIDGACAIYESALEVEKAKEESRVLSFLYIQYIRFLSEVRTSDAFLSDSILALALEKLPNSKVILEAAIHFETLSPEKDIPKLEAIIERAILSSGSDAALQSSDREEISSLFLEFLDSYGTVEDCKRAELRHRQAFLYSRSSDSKKRSSLDSAVSDRSKLVKTGSNAVAGYTNGQAQWSYQNWQQPQQQWNQAYPVRTFWFQCHASYKS</sequence>
<dbReference type="PANTHER" id="PTHR17204">
    <property type="entry name" value="PRE-MRNA PROCESSING PROTEIN PRP39-RELATED"/>
    <property type="match status" value="1"/>
</dbReference>
<dbReference type="eggNOG" id="KOG1258">
    <property type="taxonomic scope" value="Eukaryota"/>
</dbReference>
<evidence type="ECO:0000313" key="8">
    <source>
        <dbReference type="Proteomes" id="UP000001514"/>
    </source>
</evidence>
<organism evidence="8">
    <name type="scientific">Selaginella moellendorffii</name>
    <name type="common">Spikemoss</name>
    <dbReference type="NCBI Taxonomy" id="88036"/>
    <lineage>
        <taxon>Eukaryota</taxon>
        <taxon>Viridiplantae</taxon>
        <taxon>Streptophyta</taxon>
        <taxon>Embryophyta</taxon>
        <taxon>Tracheophyta</taxon>
        <taxon>Lycopodiopsida</taxon>
        <taxon>Selaginellales</taxon>
        <taxon>Selaginellaceae</taxon>
        <taxon>Selaginella</taxon>
    </lineage>
</organism>
<evidence type="ECO:0000256" key="1">
    <source>
        <dbReference type="ARBA" id="ARBA00004123"/>
    </source>
</evidence>
<dbReference type="InterPro" id="IPR011990">
    <property type="entry name" value="TPR-like_helical_dom_sf"/>
</dbReference>
<dbReference type="AlphaFoldDB" id="D8T1W4"/>
<dbReference type="FunCoup" id="D8T1W4">
    <property type="interactions" value="4674"/>
</dbReference>
<accession>D8T1W4</accession>
<dbReference type="SMART" id="SM00386">
    <property type="entry name" value="HAT"/>
    <property type="match status" value="7"/>
</dbReference>
<dbReference type="PANTHER" id="PTHR17204:SF5">
    <property type="entry name" value="PRE-MRNA-PROCESSING FACTOR 39"/>
    <property type="match status" value="1"/>
</dbReference>
<evidence type="ECO:0000256" key="4">
    <source>
        <dbReference type="ARBA" id="ARBA00023187"/>
    </source>
</evidence>
<dbReference type="GO" id="GO:0071004">
    <property type="term" value="C:U2-type prespliceosome"/>
    <property type="evidence" value="ECO:0000318"/>
    <property type="project" value="GO_Central"/>
</dbReference>
<keyword evidence="3" id="KW-0677">Repeat</keyword>
<keyword evidence="8" id="KW-1185">Reference proteome</keyword>
<dbReference type="InterPro" id="IPR003107">
    <property type="entry name" value="HAT"/>
</dbReference>
<evidence type="ECO:0000256" key="3">
    <source>
        <dbReference type="ARBA" id="ARBA00022737"/>
    </source>
</evidence>
<name>D8T1W4_SELML</name>
<dbReference type="Proteomes" id="UP000001514">
    <property type="component" value="Unassembled WGS sequence"/>
</dbReference>
<comment type="subcellular location">
    <subcellularLocation>
        <location evidence="1">Nucleus</location>
    </subcellularLocation>
</comment>
<proteinExistence type="inferred from homology"/>
<dbReference type="FunFam" id="1.25.40.10:FF:000159">
    <property type="entry name" value="Tetratricopeptide repeat (TPR)-like superfamily protein"/>
    <property type="match status" value="1"/>
</dbReference>
<evidence type="ECO:0000256" key="6">
    <source>
        <dbReference type="ARBA" id="ARBA00038019"/>
    </source>
</evidence>
<dbReference type="SUPFAM" id="SSF48452">
    <property type="entry name" value="TPR-like"/>
    <property type="match status" value="1"/>
</dbReference>